<protein>
    <submittedName>
        <fullName evidence="2">Uncharacterized protein</fullName>
    </submittedName>
</protein>
<feature type="transmembrane region" description="Helical" evidence="1">
    <location>
        <begin position="57"/>
        <end position="79"/>
    </location>
</feature>
<accession>A0A4S8L9Q1</accession>
<proteinExistence type="predicted"/>
<dbReference type="Proteomes" id="UP000297245">
    <property type="component" value="Unassembled WGS sequence"/>
</dbReference>
<reference evidence="2 3" key="1">
    <citation type="journal article" date="2019" name="Nat. Ecol. Evol.">
        <title>Megaphylogeny resolves global patterns of mushroom evolution.</title>
        <authorList>
            <person name="Varga T."/>
            <person name="Krizsan K."/>
            <person name="Foldi C."/>
            <person name="Dima B."/>
            <person name="Sanchez-Garcia M."/>
            <person name="Sanchez-Ramirez S."/>
            <person name="Szollosi G.J."/>
            <person name="Szarkandi J.G."/>
            <person name="Papp V."/>
            <person name="Albert L."/>
            <person name="Andreopoulos W."/>
            <person name="Angelini C."/>
            <person name="Antonin V."/>
            <person name="Barry K.W."/>
            <person name="Bougher N.L."/>
            <person name="Buchanan P."/>
            <person name="Buyck B."/>
            <person name="Bense V."/>
            <person name="Catcheside P."/>
            <person name="Chovatia M."/>
            <person name="Cooper J."/>
            <person name="Damon W."/>
            <person name="Desjardin D."/>
            <person name="Finy P."/>
            <person name="Geml J."/>
            <person name="Haridas S."/>
            <person name="Hughes K."/>
            <person name="Justo A."/>
            <person name="Karasinski D."/>
            <person name="Kautmanova I."/>
            <person name="Kiss B."/>
            <person name="Kocsube S."/>
            <person name="Kotiranta H."/>
            <person name="LaButti K.M."/>
            <person name="Lechner B.E."/>
            <person name="Liimatainen K."/>
            <person name="Lipzen A."/>
            <person name="Lukacs Z."/>
            <person name="Mihaltcheva S."/>
            <person name="Morgado L.N."/>
            <person name="Niskanen T."/>
            <person name="Noordeloos M.E."/>
            <person name="Ohm R.A."/>
            <person name="Ortiz-Santana B."/>
            <person name="Ovrebo C."/>
            <person name="Racz N."/>
            <person name="Riley R."/>
            <person name="Savchenko A."/>
            <person name="Shiryaev A."/>
            <person name="Soop K."/>
            <person name="Spirin V."/>
            <person name="Szebenyi C."/>
            <person name="Tomsovsky M."/>
            <person name="Tulloss R.E."/>
            <person name="Uehling J."/>
            <person name="Grigoriev I.V."/>
            <person name="Vagvolgyi C."/>
            <person name="Papp T."/>
            <person name="Martin F.M."/>
            <person name="Miettinen O."/>
            <person name="Hibbett D.S."/>
            <person name="Nagy L.G."/>
        </authorList>
    </citation>
    <scope>NUCLEOTIDE SEQUENCE [LARGE SCALE GENOMIC DNA]</scope>
    <source>
        <strain evidence="2 3">CBS 962.96</strain>
    </source>
</reference>
<keyword evidence="1" id="KW-0812">Transmembrane</keyword>
<dbReference type="AlphaFoldDB" id="A0A4S8L9Q1"/>
<organism evidence="2 3">
    <name type="scientific">Dendrothele bispora (strain CBS 962.96)</name>
    <dbReference type="NCBI Taxonomy" id="1314807"/>
    <lineage>
        <taxon>Eukaryota</taxon>
        <taxon>Fungi</taxon>
        <taxon>Dikarya</taxon>
        <taxon>Basidiomycota</taxon>
        <taxon>Agaricomycotina</taxon>
        <taxon>Agaricomycetes</taxon>
        <taxon>Agaricomycetidae</taxon>
        <taxon>Agaricales</taxon>
        <taxon>Agaricales incertae sedis</taxon>
        <taxon>Dendrothele</taxon>
    </lineage>
</organism>
<name>A0A4S8L9Q1_DENBC</name>
<dbReference type="EMBL" id="ML179571">
    <property type="protein sequence ID" value="THU84978.1"/>
    <property type="molecule type" value="Genomic_DNA"/>
</dbReference>
<gene>
    <name evidence="2" type="ORF">K435DRAFT_806272</name>
</gene>
<keyword evidence="1" id="KW-1133">Transmembrane helix</keyword>
<keyword evidence="3" id="KW-1185">Reference proteome</keyword>
<feature type="transmembrane region" description="Helical" evidence="1">
    <location>
        <begin position="12"/>
        <end position="37"/>
    </location>
</feature>
<keyword evidence="1" id="KW-0472">Membrane</keyword>
<feature type="transmembrane region" description="Helical" evidence="1">
    <location>
        <begin position="208"/>
        <end position="224"/>
    </location>
</feature>
<evidence type="ECO:0000256" key="1">
    <source>
        <dbReference type="SAM" id="Phobius"/>
    </source>
</evidence>
<evidence type="ECO:0000313" key="3">
    <source>
        <dbReference type="Proteomes" id="UP000297245"/>
    </source>
</evidence>
<feature type="transmembrane region" description="Helical" evidence="1">
    <location>
        <begin position="230"/>
        <end position="251"/>
    </location>
</feature>
<evidence type="ECO:0000313" key="2">
    <source>
        <dbReference type="EMBL" id="THU84978.1"/>
    </source>
</evidence>
<sequence>MSLSDDSQQTFFDLVSLTLPLTFYALLYGAYMVLFMLHFYQFEYQRRVYLGRHLKGVLTFGLIPVLSIIADVILIHRCFKIWGSKKKVIAFPVFIAIINNVTTKNSHLEGSALAQLTFGVLKMKQLEYLSLHFPMGPSIILDLSVLDPGLFWPFLIANFSTNLFIPLVIGDCQSLFAITKFDVLSSAGRVWWIGHQVSKFLPSSLESGIMYPLALIPALVINFGPFEVFLIPILIQVVGIAPTFIIVRVALGISIESVQGTIDMNERNGHEDQTLSLCEVNHDTDELISNEQSTV</sequence>